<dbReference type="InterPro" id="IPR002155">
    <property type="entry name" value="Thiolase"/>
</dbReference>
<dbReference type="Proteomes" id="UP000196084">
    <property type="component" value="Unassembled WGS sequence"/>
</dbReference>
<evidence type="ECO:0000313" key="5">
    <source>
        <dbReference type="Proteomes" id="UP000196084"/>
    </source>
</evidence>
<dbReference type="GO" id="GO:0008299">
    <property type="term" value="P:isoprenoid biosynthetic process"/>
    <property type="evidence" value="ECO:0007669"/>
    <property type="project" value="UniProtKB-KW"/>
</dbReference>
<dbReference type="InterPro" id="IPR055140">
    <property type="entry name" value="Thiolase_C_2"/>
</dbReference>
<dbReference type="EMBL" id="MWPH01000001">
    <property type="protein sequence ID" value="OVE86163.1"/>
    <property type="molecule type" value="Genomic_DNA"/>
</dbReference>
<dbReference type="GO" id="GO:0016747">
    <property type="term" value="F:acyltransferase activity, transferring groups other than amino-acyl groups"/>
    <property type="evidence" value="ECO:0007669"/>
    <property type="project" value="InterPro"/>
</dbReference>
<dbReference type="Pfam" id="PF00108">
    <property type="entry name" value="Thiolase_N"/>
    <property type="match status" value="1"/>
</dbReference>
<dbReference type="SUPFAM" id="SSF53901">
    <property type="entry name" value="Thiolase-like"/>
    <property type="match status" value="2"/>
</dbReference>
<dbReference type="Gene3D" id="3.40.47.10">
    <property type="match status" value="1"/>
</dbReference>
<name>A0A202ED18_9EURY</name>
<comment type="caution">
    <text evidence="4">The sequence shown here is derived from an EMBL/GenBank/DDBJ whole genome shotgun (WGS) entry which is preliminary data.</text>
</comment>
<gene>
    <name evidence="4" type="ORF">B2G88_05065</name>
</gene>
<feature type="domain" description="Thiolase C-terminal" evidence="3">
    <location>
        <begin position="240"/>
        <end position="382"/>
    </location>
</feature>
<accession>A0A202ED18</accession>
<evidence type="ECO:0000259" key="3">
    <source>
        <dbReference type="Pfam" id="PF22691"/>
    </source>
</evidence>
<dbReference type="CDD" id="cd00829">
    <property type="entry name" value="SCP-x_thiolase"/>
    <property type="match status" value="1"/>
</dbReference>
<organism evidence="4 5">
    <name type="scientific">Natronolimnobius baerhuensis</name>
    <dbReference type="NCBI Taxonomy" id="253108"/>
    <lineage>
        <taxon>Archaea</taxon>
        <taxon>Methanobacteriati</taxon>
        <taxon>Methanobacteriota</taxon>
        <taxon>Stenosarchaea group</taxon>
        <taxon>Halobacteria</taxon>
        <taxon>Halobacteriales</taxon>
        <taxon>Natrialbaceae</taxon>
        <taxon>Natronolimnobius</taxon>
    </lineage>
</organism>
<dbReference type="Pfam" id="PF22691">
    <property type="entry name" value="Thiolase_C_1"/>
    <property type="match status" value="1"/>
</dbReference>
<evidence type="ECO:0000313" key="4">
    <source>
        <dbReference type="EMBL" id="OVE86163.1"/>
    </source>
</evidence>
<dbReference type="InterPro" id="IPR020616">
    <property type="entry name" value="Thiolase_N"/>
</dbReference>
<dbReference type="InterPro" id="IPR016039">
    <property type="entry name" value="Thiolase-like"/>
</dbReference>
<dbReference type="PIRSF" id="PIRSF000429">
    <property type="entry name" value="Ac-CoA_Ac_transf"/>
    <property type="match status" value="1"/>
</dbReference>
<dbReference type="OrthoDB" id="167534at2157"/>
<proteinExistence type="predicted"/>
<feature type="domain" description="Thiolase N-terminal" evidence="2">
    <location>
        <begin position="4"/>
        <end position="222"/>
    </location>
</feature>
<evidence type="ECO:0000256" key="1">
    <source>
        <dbReference type="ARBA" id="ARBA00023229"/>
    </source>
</evidence>
<dbReference type="AlphaFoldDB" id="A0A202ED18"/>
<dbReference type="PANTHER" id="PTHR42870:SF1">
    <property type="entry name" value="NON-SPECIFIC LIPID-TRANSFER PROTEIN-LIKE 2"/>
    <property type="match status" value="1"/>
</dbReference>
<keyword evidence="1" id="KW-0414">Isoprene biosynthesis</keyword>
<dbReference type="RefSeq" id="WP_054863059.1">
    <property type="nucleotide sequence ID" value="NZ_MWPH01000001.1"/>
</dbReference>
<dbReference type="PANTHER" id="PTHR42870">
    <property type="entry name" value="ACETYL-COA C-ACETYLTRANSFERASE"/>
    <property type="match status" value="1"/>
</dbReference>
<protein>
    <submittedName>
        <fullName evidence="4">3-ketoacyl-CoA thiolase</fullName>
    </submittedName>
</protein>
<evidence type="ECO:0000259" key="2">
    <source>
        <dbReference type="Pfam" id="PF00108"/>
    </source>
</evidence>
<sequence>MERVAIIGSSMTQFGQRDEWVLDLLAEAGIDCLEDAGVDAAAVEHLYVSNMASGEFEGQSGVVNALAHDIDAVPAYTQRVDQTSSSGGAGIYAAWQSVASGASDMTLLVGGEKMTHKTTGEATDVIASLTHPAEYKTGVTLPSFAGLTARHYLERFDAPRESLGKVAVKNHKNGVDNPHAQFQKEVDLETVLESPIVADPLRLYDFCPITDGSAALMLCPESVAKEYTDNYAVIAGIDGATDTHVVHEREDPTIMGGVVESGKGAYEMSGYGPDDIDVAELHDMFTILEFLQMEGLGFAEQGEAWKLVEDGYTERDTGELPINTSGGLKSKGHPLGASGVAQGVEIYEQLVGEAGPRQVEADVGLTCNVGGFGNCVITTIMEAAQ</sequence>
<reference evidence="4 5" key="1">
    <citation type="submission" date="2017-02" db="EMBL/GenBank/DDBJ databases">
        <title>Natronthermophilus aegyptiacus gen. nov.,sp. nov., an aerobic, extremely halophilic alkalithermophilic archaeon isolated from the athalassohaline Wadi An Natrun, Egypt.</title>
        <authorList>
            <person name="Zhao B."/>
        </authorList>
    </citation>
    <scope>NUCLEOTIDE SEQUENCE [LARGE SCALE GENOMIC DNA]</scope>
    <source>
        <strain evidence="4 5">CGMCC 1.3597</strain>
    </source>
</reference>
<keyword evidence="5" id="KW-1185">Reference proteome</keyword>